<dbReference type="Gene3D" id="3.10.129.10">
    <property type="entry name" value="Hotdog Thioesterase"/>
    <property type="match status" value="1"/>
</dbReference>
<evidence type="ECO:0000313" key="3">
    <source>
        <dbReference type="Proteomes" id="UP001303532"/>
    </source>
</evidence>
<dbReference type="EMBL" id="CP116341">
    <property type="protein sequence ID" value="WOV84879.1"/>
    <property type="molecule type" value="Genomic_DNA"/>
</dbReference>
<dbReference type="InterPro" id="IPR039569">
    <property type="entry name" value="FAS1-like_DH_region"/>
</dbReference>
<dbReference type="InterPro" id="IPR029069">
    <property type="entry name" value="HotDog_dom_sf"/>
</dbReference>
<name>A0ABZ0KWV4_9BACL</name>
<feature type="domain" description="FAS1-like dehydratase" evidence="1">
    <location>
        <begin position="6"/>
        <end position="132"/>
    </location>
</feature>
<dbReference type="CDD" id="cd03441">
    <property type="entry name" value="R_hydratase_like"/>
    <property type="match status" value="1"/>
</dbReference>
<dbReference type="InterPro" id="IPR016709">
    <property type="entry name" value="HadA-like"/>
</dbReference>
<evidence type="ECO:0000259" key="1">
    <source>
        <dbReference type="Pfam" id="PF13452"/>
    </source>
</evidence>
<dbReference type="RefSeq" id="WP_323692521.1">
    <property type="nucleotide sequence ID" value="NZ_CP116341.1"/>
</dbReference>
<proteinExistence type="predicted"/>
<reference evidence="2 3" key="1">
    <citation type="submission" date="2023-01" db="EMBL/GenBank/DDBJ databases">
        <title>Sporosarcina sp. nov., isolated from Korean tranditional fermented seafood 'Jeotgal'.</title>
        <authorList>
            <person name="Yang A.-I."/>
        </authorList>
    </citation>
    <scope>NUCLEOTIDE SEQUENCE [LARGE SCALE GENOMIC DNA]</scope>
    <source>
        <strain evidence="2 3">B2O-1</strain>
    </source>
</reference>
<dbReference type="SUPFAM" id="SSF54637">
    <property type="entry name" value="Thioesterase/thiol ester dehydrase-isomerase"/>
    <property type="match status" value="1"/>
</dbReference>
<organism evidence="2 3">
    <name type="scientific">Sporosarcina jeotgali</name>
    <dbReference type="NCBI Taxonomy" id="3020056"/>
    <lineage>
        <taxon>Bacteria</taxon>
        <taxon>Bacillati</taxon>
        <taxon>Bacillota</taxon>
        <taxon>Bacilli</taxon>
        <taxon>Bacillales</taxon>
        <taxon>Caryophanaceae</taxon>
        <taxon>Sporosarcina</taxon>
    </lineage>
</organism>
<accession>A0ABZ0KWV4</accession>
<dbReference type="Pfam" id="PF13452">
    <property type="entry name" value="FAS1_DH_region"/>
    <property type="match status" value="1"/>
</dbReference>
<keyword evidence="3" id="KW-1185">Reference proteome</keyword>
<gene>
    <name evidence="2" type="ORF">PGH26_02835</name>
</gene>
<sequence>MDLDKSMIGISSNPYIAEIDREHVTRFAQAIGDENPLYFDETYANDTAYKGVSVPPTFLVALGSSVELPLKLDFKRMLHGEQEFIYHQPVRIGDRLECTMAVTDVYDRVGKSGTMQFLVLDTEMKKEDGVLAAVARNTIIYRPAQKGGN</sequence>
<protein>
    <submittedName>
        <fullName evidence="2">MaoC family dehydratase N-terminal domain-containing protein</fullName>
    </submittedName>
</protein>
<dbReference type="PIRSF" id="PIRSF018072">
    <property type="entry name" value="UCP018072"/>
    <property type="match status" value="1"/>
</dbReference>
<evidence type="ECO:0000313" key="2">
    <source>
        <dbReference type="EMBL" id="WOV84879.1"/>
    </source>
</evidence>
<dbReference type="Proteomes" id="UP001303532">
    <property type="component" value="Chromosome"/>
</dbReference>